<feature type="compositionally biased region" description="Polar residues" evidence="1">
    <location>
        <begin position="262"/>
        <end position="274"/>
    </location>
</feature>
<keyword evidence="3" id="KW-1185">Reference proteome</keyword>
<organism evidence="2 3">
    <name type="scientific">Papilio machaon</name>
    <name type="common">Old World swallowtail butterfly</name>
    <dbReference type="NCBI Taxonomy" id="76193"/>
    <lineage>
        <taxon>Eukaryota</taxon>
        <taxon>Metazoa</taxon>
        <taxon>Ecdysozoa</taxon>
        <taxon>Arthropoda</taxon>
        <taxon>Hexapoda</taxon>
        <taxon>Insecta</taxon>
        <taxon>Pterygota</taxon>
        <taxon>Neoptera</taxon>
        <taxon>Endopterygota</taxon>
        <taxon>Lepidoptera</taxon>
        <taxon>Glossata</taxon>
        <taxon>Ditrysia</taxon>
        <taxon>Papilionoidea</taxon>
        <taxon>Papilionidae</taxon>
        <taxon>Papilioninae</taxon>
        <taxon>Papilio</taxon>
    </lineage>
</organism>
<feature type="region of interest" description="Disordered" evidence="1">
    <location>
        <begin position="105"/>
        <end position="141"/>
    </location>
</feature>
<dbReference type="Proteomes" id="UP000053240">
    <property type="component" value="Unassembled WGS sequence"/>
</dbReference>
<feature type="region of interest" description="Disordered" evidence="1">
    <location>
        <begin position="35"/>
        <end position="65"/>
    </location>
</feature>
<feature type="region of interest" description="Disordered" evidence="1">
    <location>
        <begin position="258"/>
        <end position="316"/>
    </location>
</feature>
<name>A0A0N1IA36_PAPMA</name>
<reference evidence="2 3" key="1">
    <citation type="journal article" date="2015" name="Nat. Commun.">
        <title>Outbred genome sequencing and CRISPR/Cas9 gene editing in butterflies.</title>
        <authorList>
            <person name="Li X."/>
            <person name="Fan D."/>
            <person name="Zhang W."/>
            <person name="Liu G."/>
            <person name="Zhang L."/>
            <person name="Zhao L."/>
            <person name="Fang X."/>
            <person name="Chen L."/>
            <person name="Dong Y."/>
            <person name="Chen Y."/>
            <person name="Ding Y."/>
            <person name="Zhao R."/>
            <person name="Feng M."/>
            <person name="Zhu Y."/>
            <person name="Feng Y."/>
            <person name="Jiang X."/>
            <person name="Zhu D."/>
            <person name="Xiang H."/>
            <person name="Feng X."/>
            <person name="Li S."/>
            <person name="Wang J."/>
            <person name="Zhang G."/>
            <person name="Kronforst M.R."/>
            <person name="Wang W."/>
        </authorList>
    </citation>
    <scope>NUCLEOTIDE SEQUENCE [LARGE SCALE GENOMIC DNA]</scope>
    <source>
        <strain evidence="2">Ya'a_city_454_Pm</strain>
        <tissue evidence="2">Whole body</tissue>
    </source>
</reference>
<feature type="compositionally biased region" description="Polar residues" evidence="1">
    <location>
        <begin position="35"/>
        <end position="53"/>
    </location>
</feature>
<gene>
    <name evidence="2" type="ORF">RR48_05896</name>
</gene>
<dbReference type="EMBL" id="KQ460426">
    <property type="protein sequence ID" value="KPJ14802.1"/>
    <property type="molecule type" value="Genomic_DNA"/>
</dbReference>
<protein>
    <submittedName>
        <fullName evidence="2">Uncharacterized protein</fullName>
    </submittedName>
</protein>
<evidence type="ECO:0000313" key="2">
    <source>
        <dbReference type="EMBL" id="KPJ14802.1"/>
    </source>
</evidence>
<evidence type="ECO:0000313" key="3">
    <source>
        <dbReference type="Proteomes" id="UP000053240"/>
    </source>
</evidence>
<feature type="compositionally biased region" description="Pro residues" evidence="1">
    <location>
        <begin position="279"/>
        <end position="293"/>
    </location>
</feature>
<dbReference type="AlphaFoldDB" id="A0A0N1IA36"/>
<feature type="region of interest" description="Disordered" evidence="1">
    <location>
        <begin position="1"/>
        <end position="23"/>
    </location>
</feature>
<feature type="compositionally biased region" description="Gly residues" evidence="1">
    <location>
        <begin position="118"/>
        <end position="134"/>
    </location>
</feature>
<feature type="compositionally biased region" description="Basic and acidic residues" evidence="1">
    <location>
        <begin position="1"/>
        <end position="15"/>
    </location>
</feature>
<dbReference type="InParanoid" id="A0A0N1IA36"/>
<accession>A0A0N1IA36</accession>
<evidence type="ECO:0000256" key="1">
    <source>
        <dbReference type="SAM" id="MobiDB-lite"/>
    </source>
</evidence>
<proteinExistence type="predicted"/>
<sequence length="372" mass="39925">MAPPPEYDKEPKAPDKSVTNISTDDSKVLYNLVKEQQNNSDHKPSNNAANTDVENNKHVGALDDGQLRALLDEAIAYKRPKDREGKSSLFKELLEEVEQDEQACEAAARSVTGRRGARGSGAGGGGAGAGGGGAHGRRALPHSNSLQDLMAAALAAEQPRQRAHAHPPPASVSARAHHGGSLPSGVDTSFMLSEEPTRGGYLATVRCVNPPPLAERRVSASDANGPAELDHLNRRSKPMFPVTYTARATLEIGSGSVCSGRAVTTTTPSNQVRTSPRPALHPAPRPAPRPAPQHAPHTPRITPPPATTGRRGSWTHSHLNHRALQQAVRPLKPFAVSLHLRTAIRWTYSNLKQILTKMVRKRTSARVKLFVI</sequence>
<feature type="region of interest" description="Disordered" evidence="1">
    <location>
        <begin position="156"/>
        <end position="184"/>
    </location>
</feature>